<sequence length="623" mass="69584">MSDDEHSHRVKKRRISRACDYCHKRSKRCRASLNDSRCQSCVSFDQPCTFNRPQKRRGAPRRRDDGEPHARAGVAGTSSNGQAEGAGRVEQHASDTGVSLSGPTAISGQHAIPGQAFLTRQHSTWRAPSDYTHATVMDLVELFFEIVYPIFPLFHQPTFIRRVSRAEYNTNKSLFAVTMAVCALVSARVRDGAVFNPRWDLQSLQPVAPEVYYTESIRQVNGDHTDLNTLRTHALLALAAIQDGKFRDMHGHLGRYHTIVASEGLHDENNWPSDIGLVETQERRRLFWSIYTLDIFTSIVWGGVIRSREYQSSVSYPSEVDDDMFDDSGFATDTILLSTGLGSSADSNSVSWMAGRNFVIDLYRVLEHIIMRLSVRKSRAQRQTLIDGVLQASDSLSQEAVLNSVMSMYGLLPQCLKETNPITSKPRLDRFGFQAADIVATVQLLRMTLLSVTGGSIFEKCQIANEVVNAFSAIPTGYHHAISVPLLFHLGVIGQILATTLEQRLSENEYRSIRDVMMAMAQLLSTLEGLHASKGASQRLKDQITRIDDFMTVQRHNTRGQSGRLNAIAETPNTFASSSDVATFDTQAFNNENLDLSPFEIPSEILDDVSQIFDFSQLSWNLT</sequence>
<dbReference type="PANTHER" id="PTHR46910">
    <property type="entry name" value="TRANSCRIPTION FACTOR PDR1"/>
    <property type="match status" value="1"/>
</dbReference>
<dbReference type="CDD" id="cd12148">
    <property type="entry name" value="fungal_TF_MHR"/>
    <property type="match status" value="1"/>
</dbReference>
<dbReference type="GO" id="GO:0000981">
    <property type="term" value="F:DNA-binding transcription factor activity, RNA polymerase II-specific"/>
    <property type="evidence" value="ECO:0007669"/>
    <property type="project" value="InterPro"/>
</dbReference>
<dbReference type="SMART" id="SM00066">
    <property type="entry name" value="GAL4"/>
    <property type="match status" value="1"/>
</dbReference>
<proteinExistence type="predicted"/>
<dbReference type="eggNOG" id="ENOG502QTPC">
    <property type="taxonomic scope" value="Eukaryota"/>
</dbReference>
<dbReference type="RefSeq" id="XP_003856988.1">
    <property type="nucleotide sequence ID" value="XM_003856940.1"/>
</dbReference>
<dbReference type="OrthoDB" id="2123952at2759"/>
<evidence type="ECO:0000256" key="3">
    <source>
        <dbReference type="SAM" id="MobiDB-lite"/>
    </source>
</evidence>
<dbReference type="EMBL" id="CM001196">
    <property type="protein sequence ID" value="EGP91964.1"/>
    <property type="molecule type" value="Genomic_DNA"/>
</dbReference>
<dbReference type="GO" id="GO:0003677">
    <property type="term" value="F:DNA binding"/>
    <property type="evidence" value="ECO:0007669"/>
    <property type="project" value="InterPro"/>
</dbReference>
<dbReference type="InterPro" id="IPR036864">
    <property type="entry name" value="Zn2-C6_fun-type_DNA-bd_sf"/>
</dbReference>
<dbReference type="InterPro" id="IPR007219">
    <property type="entry name" value="XnlR_reg_dom"/>
</dbReference>
<dbReference type="InParanoid" id="F9WX34"/>
<dbReference type="PANTHER" id="PTHR46910:SF18">
    <property type="entry name" value="ZN(II)2CYS6 TRANSCRIPTION FACTOR (EUROFUNG)"/>
    <property type="match status" value="1"/>
</dbReference>
<dbReference type="PROSITE" id="PS50048">
    <property type="entry name" value="ZN2_CY6_FUNGAL_2"/>
    <property type="match status" value="1"/>
</dbReference>
<dbReference type="GO" id="GO:0006351">
    <property type="term" value="P:DNA-templated transcription"/>
    <property type="evidence" value="ECO:0007669"/>
    <property type="project" value="InterPro"/>
</dbReference>
<dbReference type="AlphaFoldDB" id="F9WX34"/>
<protein>
    <recommendedName>
        <fullName evidence="4">Zn(2)-C6 fungal-type domain-containing protein</fullName>
    </recommendedName>
</protein>
<reference evidence="5 6" key="1">
    <citation type="journal article" date="2011" name="PLoS Genet.">
        <title>Finished genome of the fungal wheat pathogen Mycosphaerella graminicola reveals dispensome structure, chromosome plasticity, and stealth pathogenesis.</title>
        <authorList>
            <person name="Goodwin S.B."/>
            <person name="Ben M'barek S."/>
            <person name="Dhillon B."/>
            <person name="Wittenberg A.H.J."/>
            <person name="Crane C.F."/>
            <person name="Hane J.K."/>
            <person name="Foster A.J."/>
            <person name="Van der Lee T.A.J."/>
            <person name="Grimwood J."/>
            <person name="Aerts A."/>
            <person name="Antoniw J."/>
            <person name="Bailey A."/>
            <person name="Bluhm B."/>
            <person name="Bowler J."/>
            <person name="Bristow J."/>
            <person name="van der Burgt A."/>
            <person name="Canto-Canche B."/>
            <person name="Churchill A.C.L."/>
            <person name="Conde-Ferraez L."/>
            <person name="Cools H.J."/>
            <person name="Coutinho P.M."/>
            <person name="Csukai M."/>
            <person name="Dehal P."/>
            <person name="De Wit P."/>
            <person name="Donzelli B."/>
            <person name="van de Geest H.C."/>
            <person name="van Ham R.C.H.J."/>
            <person name="Hammond-Kosack K.E."/>
            <person name="Henrissat B."/>
            <person name="Kilian A."/>
            <person name="Kobayashi A.K."/>
            <person name="Koopmann E."/>
            <person name="Kourmpetis Y."/>
            <person name="Kuzniar A."/>
            <person name="Lindquist E."/>
            <person name="Lombard V."/>
            <person name="Maliepaard C."/>
            <person name="Martins N."/>
            <person name="Mehrabi R."/>
            <person name="Nap J.P.H."/>
            <person name="Ponomarenko A."/>
            <person name="Rudd J.J."/>
            <person name="Salamov A."/>
            <person name="Schmutz J."/>
            <person name="Schouten H.J."/>
            <person name="Shapiro H."/>
            <person name="Stergiopoulos I."/>
            <person name="Torriani S.F.F."/>
            <person name="Tu H."/>
            <person name="de Vries R.P."/>
            <person name="Waalwijk C."/>
            <person name="Ware S.B."/>
            <person name="Wiebenga A."/>
            <person name="Zwiers L.-H."/>
            <person name="Oliver R.P."/>
            <person name="Grigoriev I.V."/>
            <person name="Kema G.H.J."/>
        </authorList>
    </citation>
    <scope>NUCLEOTIDE SEQUENCE [LARGE SCALE GENOMIC DNA]</scope>
    <source>
        <strain evidence="6">CBS 115943 / IPO323</strain>
    </source>
</reference>
<feature type="domain" description="Zn(2)-C6 fungal-type" evidence="4">
    <location>
        <begin position="18"/>
        <end position="50"/>
    </location>
</feature>
<evidence type="ECO:0000313" key="6">
    <source>
        <dbReference type="Proteomes" id="UP000008062"/>
    </source>
</evidence>
<dbReference type="KEGG" id="ztr:MYCGRDRAFT_34632"/>
<keyword evidence="6" id="KW-1185">Reference proteome</keyword>
<accession>F9WX34</accession>
<dbReference type="CDD" id="cd00067">
    <property type="entry name" value="GAL4"/>
    <property type="match status" value="1"/>
</dbReference>
<evidence type="ECO:0000256" key="1">
    <source>
        <dbReference type="ARBA" id="ARBA00022723"/>
    </source>
</evidence>
<dbReference type="HOGENOM" id="CLU_016203_1_0_1"/>
<keyword evidence="1" id="KW-0479">Metal-binding</keyword>
<dbReference type="SUPFAM" id="SSF57701">
    <property type="entry name" value="Zn2/Cys6 DNA-binding domain"/>
    <property type="match status" value="1"/>
</dbReference>
<feature type="compositionally biased region" description="Basic and acidic residues" evidence="3">
    <location>
        <begin position="61"/>
        <end position="70"/>
    </location>
</feature>
<name>F9WX34_ZYMTI</name>
<keyword evidence="2" id="KW-0539">Nucleus</keyword>
<dbReference type="OMA" id="DYCHRRS"/>
<dbReference type="InterPro" id="IPR001138">
    <property type="entry name" value="Zn2Cys6_DnaBD"/>
</dbReference>
<dbReference type="Proteomes" id="UP000008062">
    <property type="component" value="Chromosome 1"/>
</dbReference>
<dbReference type="Gene3D" id="4.10.240.10">
    <property type="entry name" value="Zn(2)-C6 fungal-type DNA-binding domain"/>
    <property type="match status" value="1"/>
</dbReference>
<evidence type="ECO:0000313" key="5">
    <source>
        <dbReference type="EMBL" id="EGP91964.1"/>
    </source>
</evidence>
<evidence type="ECO:0000259" key="4">
    <source>
        <dbReference type="PROSITE" id="PS50048"/>
    </source>
</evidence>
<gene>
    <name evidence="5" type="ORF">MYCGRDRAFT_34632</name>
</gene>
<dbReference type="InterPro" id="IPR050987">
    <property type="entry name" value="AtrR-like"/>
</dbReference>
<dbReference type="Pfam" id="PF04082">
    <property type="entry name" value="Fungal_trans"/>
    <property type="match status" value="1"/>
</dbReference>
<organism evidence="5 6">
    <name type="scientific">Zymoseptoria tritici (strain CBS 115943 / IPO323)</name>
    <name type="common">Speckled leaf blotch fungus</name>
    <name type="synonym">Septoria tritici</name>
    <dbReference type="NCBI Taxonomy" id="336722"/>
    <lineage>
        <taxon>Eukaryota</taxon>
        <taxon>Fungi</taxon>
        <taxon>Dikarya</taxon>
        <taxon>Ascomycota</taxon>
        <taxon>Pezizomycotina</taxon>
        <taxon>Dothideomycetes</taxon>
        <taxon>Dothideomycetidae</taxon>
        <taxon>Mycosphaerellales</taxon>
        <taxon>Mycosphaerellaceae</taxon>
        <taxon>Zymoseptoria</taxon>
    </lineage>
</organism>
<evidence type="ECO:0000256" key="2">
    <source>
        <dbReference type="ARBA" id="ARBA00023242"/>
    </source>
</evidence>
<dbReference type="GO" id="GO:0008270">
    <property type="term" value="F:zinc ion binding"/>
    <property type="evidence" value="ECO:0007669"/>
    <property type="project" value="InterPro"/>
</dbReference>
<feature type="region of interest" description="Disordered" evidence="3">
    <location>
        <begin position="49"/>
        <end position="98"/>
    </location>
</feature>
<dbReference type="GeneID" id="13398106"/>